<dbReference type="Gene3D" id="3.60.10.10">
    <property type="entry name" value="Endonuclease/exonuclease/phosphatase"/>
    <property type="match status" value="1"/>
</dbReference>
<dbReference type="InterPro" id="IPR000300">
    <property type="entry name" value="IPPc"/>
</dbReference>
<dbReference type="RefSeq" id="XP_022389577.1">
    <property type="nucleotide sequence ID" value="XM_022533130.1"/>
</dbReference>
<dbReference type="STRING" id="109264.A0A1F8A2A4"/>
<dbReference type="InterPro" id="IPR036691">
    <property type="entry name" value="Endo/exonu/phosph_ase_sf"/>
</dbReference>
<dbReference type="EMBL" id="LYCR01000037">
    <property type="protein sequence ID" value="OGM45860.1"/>
    <property type="molecule type" value="Genomic_DNA"/>
</dbReference>
<dbReference type="GO" id="GO:0004767">
    <property type="term" value="F:sphingomyelin phosphodiesterase activity"/>
    <property type="evidence" value="ECO:0007669"/>
    <property type="project" value="InterPro"/>
</dbReference>
<comment type="caution">
    <text evidence="3">The sequence shown here is derived from an EMBL/GenBank/DDBJ whole genome shotgun (WGS) entry which is preliminary data.</text>
</comment>
<gene>
    <name evidence="3" type="ORF">ABOM_006001</name>
</gene>
<dbReference type="Pfam" id="PF01419">
    <property type="entry name" value="Jacalin"/>
    <property type="match status" value="1"/>
</dbReference>
<dbReference type="GO" id="GO:0046856">
    <property type="term" value="P:phosphatidylinositol dephosphorylation"/>
    <property type="evidence" value="ECO:0007669"/>
    <property type="project" value="InterPro"/>
</dbReference>
<organism evidence="3 4">
    <name type="scientific">Aspergillus bombycis</name>
    <dbReference type="NCBI Taxonomy" id="109264"/>
    <lineage>
        <taxon>Eukaryota</taxon>
        <taxon>Fungi</taxon>
        <taxon>Dikarya</taxon>
        <taxon>Ascomycota</taxon>
        <taxon>Pezizomycotina</taxon>
        <taxon>Eurotiomycetes</taxon>
        <taxon>Eurotiomycetidae</taxon>
        <taxon>Eurotiales</taxon>
        <taxon>Aspergillaceae</taxon>
        <taxon>Aspergillus</taxon>
    </lineage>
</organism>
<dbReference type="PANTHER" id="PTHR16320:SF1">
    <property type="entry name" value="SPHINGOMYELINASE DDB_G0288017"/>
    <property type="match status" value="1"/>
</dbReference>
<dbReference type="GO" id="GO:0016791">
    <property type="term" value="F:phosphatase activity"/>
    <property type="evidence" value="ECO:0007669"/>
    <property type="project" value="InterPro"/>
</dbReference>
<dbReference type="PANTHER" id="PTHR16320">
    <property type="entry name" value="SPHINGOMYELINASE FAMILY MEMBER"/>
    <property type="match status" value="1"/>
</dbReference>
<evidence type="ECO:0000256" key="1">
    <source>
        <dbReference type="SAM" id="SignalP"/>
    </source>
</evidence>
<reference evidence="3 4" key="1">
    <citation type="journal article" date="2016" name="Genome Biol. Evol.">
        <title>Draft genome sequence of an aflatoxigenic Aspergillus species, A. bombycis.</title>
        <authorList>
            <person name="Moore G.G."/>
            <person name="Mack B.M."/>
            <person name="Beltz S.B."/>
            <person name="Gilbert M.K."/>
        </authorList>
    </citation>
    <scope>NUCLEOTIDE SEQUENCE [LARGE SCALE GENOMIC DNA]</scope>
    <source>
        <strain evidence="4">NRRL 26010</strain>
    </source>
</reference>
<evidence type="ECO:0000259" key="2">
    <source>
        <dbReference type="PROSITE" id="PS51752"/>
    </source>
</evidence>
<dbReference type="GO" id="GO:0005737">
    <property type="term" value="C:cytoplasm"/>
    <property type="evidence" value="ECO:0007669"/>
    <property type="project" value="TreeGrafter"/>
</dbReference>
<dbReference type="SMART" id="SM00915">
    <property type="entry name" value="Jacalin"/>
    <property type="match status" value="1"/>
</dbReference>
<dbReference type="PROSITE" id="PS51752">
    <property type="entry name" value="JACALIN_LECTIN"/>
    <property type="match status" value="1"/>
</dbReference>
<feature type="chain" id="PRO_5009534389" evidence="1">
    <location>
        <begin position="17"/>
        <end position="438"/>
    </location>
</feature>
<dbReference type="InterPro" id="IPR038772">
    <property type="entry name" value="Sph/SMPD2-like"/>
</dbReference>
<protein>
    <submittedName>
        <fullName evidence="3">Endonuclease/exonuclease/phosphatase family protein</fullName>
    </submittedName>
</protein>
<sequence>MRSIAYLASGLPVALAATSGQFDVLSFNVAGLPAILNGNEVPGDKTTNSEAIGTKFAEYDYDVIHVQEDFNYHAYIYKTDTHPYRTATSGGAGIGSGLNTLANYPWVDFERVKWETCSDASGADCLTPKGFTTMRVRLDEGVYVDFYNLHADAGSETDDVKARSANLQQVADYIGNNSAGNAVLVFGDTNARYTSSGENIRVFGTEQDMKNPWVELILNGVEPTEGSDPWMCDNPTTNNTCETVDKIFYRGSRSIELSSTFWSYVGTKFELDGHILSDHNPIASNFTWTLSDSVRQSDLFGGPHGNWFNDLSSVPSSSTGENKPSKITLRGENRVDSVGLALTSGQTYTHGGTGGTASELALAEDEYWTQAKLCQDKYDNHTRIFYLLATTSAGNTVSTGKTTDDCKEFTAPDAWQIVGFYGRDGDEVDELGFIYAPQ</sequence>
<dbReference type="InterPro" id="IPR036404">
    <property type="entry name" value="Jacalin-like_lectin_dom_sf"/>
</dbReference>
<evidence type="ECO:0000313" key="4">
    <source>
        <dbReference type="Proteomes" id="UP000179179"/>
    </source>
</evidence>
<dbReference type="Pfam" id="PF22669">
    <property type="entry name" value="Exo_endo_phos2"/>
    <property type="match status" value="1"/>
</dbReference>
<keyword evidence="3" id="KW-0540">Nuclease</keyword>
<feature type="signal peptide" evidence="1">
    <location>
        <begin position="1"/>
        <end position="16"/>
    </location>
</feature>
<dbReference type="Gene3D" id="2.100.10.30">
    <property type="entry name" value="Jacalin-like lectin domain"/>
    <property type="match status" value="1"/>
</dbReference>
<keyword evidence="3" id="KW-0255">Endonuclease</keyword>
<dbReference type="GeneID" id="34449391"/>
<accession>A0A1F8A2A4</accession>
<feature type="domain" description="Jacalin-type lectin" evidence="2">
    <location>
        <begin position="294"/>
        <end position="437"/>
    </location>
</feature>
<dbReference type="InterPro" id="IPR001229">
    <property type="entry name" value="Jacalin-like_lectin_dom"/>
</dbReference>
<keyword evidence="3" id="KW-0378">Hydrolase</keyword>
<dbReference type="Proteomes" id="UP000179179">
    <property type="component" value="Unassembled WGS sequence"/>
</dbReference>
<dbReference type="GO" id="GO:0004527">
    <property type="term" value="F:exonuclease activity"/>
    <property type="evidence" value="ECO:0007669"/>
    <property type="project" value="UniProtKB-KW"/>
</dbReference>
<keyword evidence="4" id="KW-1185">Reference proteome</keyword>
<dbReference type="SUPFAM" id="SSF51101">
    <property type="entry name" value="Mannose-binding lectins"/>
    <property type="match status" value="1"/>
</dbReference>
<name>A0A1F8A2A4_9EURO</name>
<evidence type="ECO:0000313" key="3">
    <source>
        <dbReference type="EMBL" id="OGM45860.1"/>
    </source>
</evidence>
<keyword evidence="3" id="KW-0269">Exonuclease</keyword>
<dbReference type="SUPFAM" id="SSF56219">
    <property type="entry name" value="DNase I-like"/>
    <property type="match status" value="1"/>
</dbReference>
<dbReference type="OrthoDB" id="40902at2759"/>
<keyword evidence="1" id="KW-0732">Signal</keyword>
<dbReference type="AlphaFoldDB" id="A0A1F8A2A4"/>
<dbReference type="GO" id="GO:0004519">
    <property type="term" value="F:endonuclease activity"/>
    <property type="evidence" value="ECO:0007669"/>
    <property type="project" value="UniProtKB-KW"/>
</dbReference>
<proteinExistence type="predicted"/>
<dbReference type="CDD" id="cd09615">
    <property type="entry name" value="Jacalin_EEP"/>
    <property type="match status" value="1"/>
</dbReference>